<evidence type="ECO:0000313" key="12">
    <source>
        <dbReference type="Proteomes" id="UP001147782"/>
    </source>
</evidence>
<feature type="signal peptide" evidence="9">
    <location>
        <begin position="1"/>
        <end position="29"/>
    </location>
</feature>
<evidence type="ECO:0000256" key="1">
    <source>
        <dbReference type="ARBA" id="ARBA00004370"/>
    </source>
</evidence>
<evidence type="ECO:0000256" key="2">
    <source>
        <dbReference type="ARBA" id="ARBA00022448"/>
    </source>
</evidence>
<feature type="transmembrane region" description="Helical" evidence="8">
    <location>
        <begin position="268"/>
        <end position="288"/>
    </location>
</feature>
<accession>A0A9W9VVL7</accession>
<dbReference type="CDD" id="cd09630">
    <property type="entry name" value="CDH_like_cytochrome"/>
    <property type="match status" value="1"/>
</dbReference>
<comment type="caution">
    <text evidence="11">The sequence shown here is derived from an EMBL/GenBank/DDBJ whole genome shotgun (WGS) entry which is preliminary data.</text>
</comment>
<keyword evidence="6 8" id="KW-0472">Membrane</keyword>
<dbReference type="Pfam" id="PF03188">
    <property type="entry name" value="Cytochrom_B561"/>
    <property type="match status" value="1"/>
</dbReference>
<dbReference type="CDD" id="cd08760">
    <property type="entry name" value="Cyt_b561_FRRS1_like"/>
    <property type="match status" value="1"/>
</dbReference>
<evidence type="ECO:0000256" key="8">
    <source>
        <dbReference type="SAM" id="Phobius"/>
    </source>
</evidence>
<dbReference type="PANTHER" id="PTHR47797">
    <property type="entry name" value="DEHYDROGENASE, PUTATIVE (AFU_ORTHOLOGUE AFUA_8G05805)-RELATED"/>
    <property type="match status" value="1"/>
</dbReference>
<dbReference type="AlphaFoldDB" id="A0A9W9VVL7"/>
<evidence type="ECO:0000313" key="11">
    <source>
        <dbReference type="EMBL" id="KAJ5390045.1"/>
    </source>
</evidence>
<feature type="region of interest" description="Disordered" evidence="7">
    <location>
        <begin position="402"/>
        <end position="426"/>
    </location>
</feature>
<evidence type="ECO:0000256" key="5">
    <source>
        <dbReference type="ARBA" id="ARBA00022989"/>
    </source>
</evidence>
<reference evidence="11" key="2">
    <citation type="journal article" date="2023" name="IMA Fungus">
        <title>Comparative genomic study of the Penicillium genus elucidates a diverse pangenome and 15 lateral gene transfer events.</title>
        <authorList>
            <person name="Petersen C."/>
            <person name="Sorensen T."/>
            <person name="Nielsen M.R."/>
            <person name="Sondergaard T.E."/>
            <person name="Sorensen J.L."/>
            <person name="Fitzpatrick D.A."/>
            <person name="Frisvad J.C."/>
            <person name="Nielsen K.L."/>
        </authorList>
    </citation>
    <scope>NUCLEOTIDE SEQUENCE</scope>
    <source>
        <strain evidence="11">IBT 29864</strain>
    </source>
</reference>
<organism evidence="11 12">
    <name type="scientific">Penicillium cataractarum</name>
    <dbReference type="NCBI Taxonomy" id="2100454"/>
    <lineage>
        <taxon>Eukaryota</taxon>
        <taxon>Fungi</taxon>
        <taxon>Dikarya</taxon>
        <taxon>Ascomycota</taxon>
        <taxon>Pezizomycotina</taxon>
        <taxon>Eurotiomycetes</taxon>
        <taxon>Eurotiomycetidae</taxon>
        <taxon>Eurotiales</taxon>
        <taxon>Aspergillaceae</taxon>
        <taxon>Penicillium</taxon>
    </lineage>
</organism>
<comment type="subcellular location">
    <subcellularLocation>
        <location evidence="1">Membrane</location>
    </subcellularLocation>
</comment>
<dbReference type="Gene3D" id="2.60.40.1210">
    <property type="entry name" value="Cellobiose dehydrogenase, cytochrome domain"/>
    <property type="match status" value="1"/>
</dbReference>
<dbReference type="Pfam" id="PF16010">
    <property type="entry name" value="CDH-cyt"/>
    <property type="match status" value="1"/>
</dbReference>
<keyword evidence="12" id="KW-1185">Reference proteome</keyword>
<dbReference type="PANTHER" id="PTHR47797:SF1">
    <property type="entry name" value="CYTOCHROME B561 DOMAIN-CONTAINING PROTEIN-RELATED"/>
    <property type="match status" value="1"/>
</dbReference>
<feature type="domain" description="DOMON" evidence="10">
    <location>
        <begin position="47"/>
        <end position="165"/>
    </location>
</feature>
<dbReference type="PROSITE" id="PS50836">
    <property type="entry name" value="DOMON"/>
    <property type="match status" value="1"/>
</dbReference>
<dbReference type="InterPro" id="IPR015920">
    <property type="entry name" value="Cellobiose_DH-like_cyt"/>
</dbReference>
<dbReference type="GeneID" id="81433221"/>
<protein>
    <recommendedName>
        <fullName evidence="10">DOMON domain-containing protein</fullName>
    </recommendedName>
</protein>
<evidence type="ECO:0000256" key="9">
    <source>
        <dbReference type="SAM" id="SignalP"/>
    </source>
</evidence>
<dbReference type="SMART" id="SM00665">
    <property type="entry name" value="B561"/>
    <property type="match status" value="1"/>
</dbReference>
<name>A0A9W9VVL7_9EURO</name>
<dbReference type="SMART" id="SM00664">
    <property type="entry name" value="DoH"/>
    <property type="match status" value="1"/>
</dbReference>
<evidence type="ECO:0000259" key="10">
    <source>
        <dbReference type="PROSITE" id="PS50836"/>
    </source>
</evidence>
<dbReference type="SUPFAM" id="SSF49344">
    <property type="entry name" value="CBD9-like"/>
    <property type="match status" value="1"/>
</dbReference>
<dbReference type="Gene3D" id="1.20.120.1770">
    <property type="match status" value="1"/>
</dbReference>
<feature type="transmembrane region" description="Helical" evidence="8">
    <location>
        <begin position="232"/>
        <end position="256"/>
    </location>
</feature>
<gene>
    <name evidence="11" type="ORF">N7496_001113</name>
</gene>
<sequence>MVSFRSSASGVVPFVLAGLLSYFTSSVDAASTSNAASIYNLPLGSNSNYTFALNIPDDSTDLYFYLSGPASYSWLAVGTGREMKDSLMIILYSNANGKNVTVSPRLSSGEQEPEYDSSIAVTLLEGTGIANNTMTVNGRCSNCTSWKSGSLDLKSTSQPWIFGLGPTGGSARMLRSDSKTASIERHSKYGVFGIDMIHATGGSGGLPTSYTTSQGSSSEGEEIQNDSNWPSIIHALCLCGALILLFPFGAILLRVYPKSVRWHWVNQTISSCIAFIGMVIGFYLSTMFTKSQSYGSTHQILGIVILLAIIAQWGMGFWHHRRYKKTQSASMFGFVHRYFGFIVILLAIVNSGIGLSWSYASNGVLVGYSIGVVIVSVAIIDLLGWARFKSNRGGKGFVRHPQELDDFQNGDQSDGYFDRDSGRQHG</sequence>
<dbReference type="OrthoDB" id="19261at2759"/>
<dbReference type="InterPro" id="IPR005018">
    <property type="entry name" value="DOMON_domain"/>
</dbReference>
<feature type="chain" id="PRO_5040945997" description="DOMON domain-containing protein" evidence="9">
    <location>
        <begin position="30"/>
        <end position="426"/>
    </location>
</feature>
<evidence type="ECO:0000256" key="7">
    <source>
        <dbReference type="SAM" id="MobiDB-lite"/>
    </source>
</evidence>
<dbReference type="RefSeq" id="XP_056560773.1">
    <property type="nucleotide sequence ID" value="XM_056694044.1"/>
</dbReference>
<feature type="transmembrane region" description="Helical" evidence="8">
    <location>
        <begin position="365"/>
        <end position="386"/>
    </location>
</feature>
<feature type="transmembrane region" description="Helical" evidence="8">
    <location>
        <begin position="300"/>
        <end position="318"/>
    </location>
</feature>
<feature type="transmembrane region" description="Helical" evidence="8">
    <location>
        <begin position="338"/>
        <end position="359"/>
    </location>
</feature>
<feature type="compositionally biased region" description="Basic and acidic residues" evidence="7">
    <location>
        <begin position="416"/>
        <end position="426"/>
    </location>
</feature>
<dbReference type="InterPro" id="IPR006593">
    <property type="entry name" value="Cyt_b561/ferric_Rdtase_TM"/>
</dbReference>
<dbReference type="Proteomes" id="UP001147782">
    <property type="component" value="Unassembled WGS sequence"/>
</dbReference>
<dbReference type="EMBL" id="JAPZBS010000001">
    <property type="protein sequence ID" value="KAJ5390045.1"/>
    <property type="molecule type" value="Genomic_DNA"/>
</dbReference>
<evidence type="ECO:0000256" key="6">
    <source>
        <dbReference type="ARBA" id="ARBA00023136"/>
    </source>
</evidence>
<proteinExistence type="predicted"/>
<evidence type="ECO:0000256" key="3">
    <source>
        <dbReference type="ARBA" id="ARBA00022692"/>
    </source>
</evidence>
<keyword evidence="3 8" id="KW-0812">Transmembrane</keyword>
<keyword evidence="9" id="KW-0732">Signal</keyword>
<keyword evidence="5 8" id="KW-1133">Transmembrane helix</keyword>
<keyword evidence="4" id="KW-0249">Electron transport</keyword>
<reference evidence="11" key="1">
    <citation type="submission" date="2022-11" db="EMBL/GenBank/DDBJ databases">
        <authorList>
            <person name="Petersen C."/>
        </authorList>
    </citation>
    <scope>NUCLEOTIDE SEQUENCE</scope>
    <source>
        <strain evidence="11">IBT 29864</strain>
    </source>
</reference>
<evidence type="ECO:0000256" key="4">
    <source>
        <dbReference type="ARBA" id="ARBA00022982"/>
    </source>
</evidence>
<dbReference type="GO" id="GO:0016020">
    <property type="term" value="C:membrane"/>
    <property type="evidence" value="ECO:0007669"/>
    <property type="project" value="UniProtKB-SubCell"/>
</dbReference>
<keyword evidence="2" id="KW-0813">Transport</keyword>